<dbReference type="Gene3D" id="3.40.630.30">
    <property type="match status" value="1"/>
</dbReference>
<reference evidence="3 4" key="1">
    <citation type="submission" date="2016-10" db="EMBL/GenBank/DDBJ databases">
        <authorList>
            <person name="de Groot N.N."/>
        </authorList>
    </citation>
    <scope>NUCLEOTIDE SEQUENCE [LARGE SCALE GENOMIC DNA]</scope>
    <source>
        <strain evidence="3 4">CGMCC 4.2026</strain>
    </source>
</reference>
<dbReference type="OrthoDB" id="7942268at2"/>
<dbReference type="GO" id="GO:0016747">
    <property type="term" value="F:acyltransferase activity, transferring groups other than amino-acyl groups"/>
    <property type="evidence" value="ECO:0007669"/>
    <property type="project" value="InterPro"/>
</dbReference>
<keyword evidence="3" id="KW-0808">Transferase</keyword>
<dbReference type="InterPro" id="IPR016181">
    <property type="entry name" value="Acyl_CoA_acyltransferase"/>
</dbReference>
<evidence type="ECO:0000259" key="2">
    <source>
        <dbReference type="PROSITE" id="PS51186"/>
    </source>
</evidence>
<dbReference type="EMBL" id="FODD01000004">
    <property type="protein sequence ID" value="SEN34104.1"/>
    <property type="molecule type" value="Genomic_DNA"/>
</dbReference>
<name>A0A1H8FRF2_9ACTN</name>
<organism evidence="3 4">
    <name type="scientific">Actinacidiphila rubida</name>
    <dbReference type="NCBI Taxonomy" id="310780"/>
    <lineage>
        <taxon>Bacteria</taxon>
        <taxon>Bacillati</taxon>
        <taxon>Actinomycetota</taxon>
        <taxon>Actinomycetes</taxon>
        <taxon>Kitasatosporales</taxon>
        <taxon>Streptomycetaceae</taxon>
        <taxon>Actinacidiphila</taxon>
    </lineage>
</organism>
<sequence>MSDLIFRPLVAGESALFTSLPDAGLVGRALLGRTFATVDEGGEYRPDWSWVALRDGRVVARAAWWGKDGDTAPVALDWLDFAPGESTAASELLRAAPLHAEYDLLLPHGWREDPAVRAEAEGRRAAAEQAGMRLLVERYRYTWSGESAGSAGSAESAGTTPLPPRTGRLECRPVPDDATFRAVMARIMEGTLDAHDRRTLDEQGLEAALDETIGILDWMPSPKDWRRLAYAPDGGIAGLHVPAENPGGPCIGFIAVVPEYRGRGYAYDLLLECTHDLVDRGATRIAAATDQGNFPMAAAFAKAGYPITQERVNFV</sequence>
<dbReference type="CDD" id="cd04301">
    <property type="entry name" value="NAT_SF"/>
    <property type="match status" value="1"/>
</dbReference>
<dbReference type="Pfam" id="PF00583">
    <property type="entry name" value="Acetyltransf_1"/>
    <property type="match status" value="1"/>
</dbReference>
<dbReference type="InterPro" id="IPR000182">
    <property type="entry name" value="GNAT_dom"/>
</dbReference>
<feature type="region of interest" description="Disordered" evidence="1">
    <location>
        <begin position="146"/>
        <end position="170"/>
    </location>
</feature>
<evidence type="ECO:0000313" key="4">
    <source>
        <dbReference type="Proteomes" id="UP000181951"/>
    </source>
</evidence>
<proteinExistence type="predicted"/>
<evidence type="ECO:0000313" key="3">
    <source>
        <dbReference type="EMBL" id="SEN34104.1"/>
    </source>
</evidence>
<dbReference type="SUPFAM" id="SSF55729">
    <property type="entry name" value="Acyl-CoA N-acyltransferases (Nat)"/>
    <property type="match status" value="1"/>
</dbReference>
<evidence type="ECO:0000256" key="1">
    <source>
        <dbReference type="SAM" id="MobiDB-lite"/>
    </source>
</evidence>
<keyword evidence="4" id="KW-1185">Reference proteome</keyword>
<feature type="domain" description="N-acetyltransferase" evidence="2">
    <location>
        <begin position="185"/>
        <end position="315"/>
    </location>
</feature>
<dbReference type="AlphaFoldDB" id="A0A1H8FRF2"/>
<dbReference type="RefSeq" id="WP_075016290.1">
    <property type="nucleotide sequence ID" value="NZ_FODD01000004.1"/>
</dbReference>
<dbReference type="PROSITE" id="PS51186">
    <property type="entry name" value="GNAT"/>
    <property type="match status" value="1"/>
</dbReference>
<protein>
    <submittedName>
        <fullName evidence="3">Acetyltransferase (GNAT) family protein</fullName>
    </submittedName>
</protein>
<dbReference type="STRING" id="310780.SAMN05216267_100427"/>
<accession>A0A1H8FRF2</accession>
<gene>
    <name evidence="3" type="ORF">SAMN05216267_100427</name>
</gene>
<dbReference type="Proteomes" id="UP000181951">
    <property type="component" value="Unassembled WGS sequence"/>
</dbReference>
<feature type="compositionally biased region" description="Low complexity" evidence="1">
    <location>
        <begin position="146"/>
        <end position="158"/>
    </location>
</feature>